<protein>
    <recommendedName>
        <fullName evidence="1">Thiamine-phosphate synthase ThiN domain-containing protein</fullName>
    </recommendedName>
</protein>
<dbReference type="Pfam" id="PF10120">
    <property type="entry name" value="ThiN"/>
    <property type="match status" value="1"/>
</dbReference>
<organism evidence="2">
    <name type="scientific">marine sediment metagenome</name>
    <dbReference type="NCBI Taxonomy" id="412755"/>
    <lineage>
        <taxon>unclassified sequences</taxon>
        <taxon>metagenomes</taxon>
        <taxon>ecological metagenomes</taxon>
    </lineage>
</organism>
<sequence>QEVAAVEGRITAVGGLPHASGMPAWGVSDHLARRVLEMRKYDAEINAAINFKCDAEVIEVVQKYCAEKGFLFGWVDRTKEPEEVAGPDGSSMPWKIKQLVTSSGGIPKLFYEGEGWGKEPLFVAIGSDAVEVAGIAIEIAQRYQQRPG</sequence>
<name>X1N0Q2_9ZZZZ</name>
<feature type="domain" description="Thiamine-phosphate synthase ThiN" evidence="1">
    <location>
        <begin position="2"/>
        <end position="136"/>
    </location>
</feature>
<dbReference type="InterPro" id="IPR019293">
    <property type="entry name" value="ThiN"/>
</dbReference>
<feature type="non-terminal residue" evidence="2">
    <location>
        <position position="1"/>
    </location>
</feature>
<dbReference type="EMBL" id="BARV01013152">
    <property type="protein sequence ID" value="GAI12179.1"/>
    <property type="molecule type" value="Genomic_DNA"/>
</dbReference>
<comment type="caution">
    <text evidence="2">The sequence shown here is derived from an EMBL/GenBank/DDBJ whole genome shotgun (WGS) entry which is preliminary data.</text>
</comment>
<accession>X1N0Q2</accession>
<dbReference type="AlphaFoldDB" id="X1N0Q2"/>
<dbReference type="Gene3D" id="3.40.225.10">
    <property type="entry name" value="Class II aldolase/adducin N-terminal domain"/>
    <property type="match status" value="1"/>
</dbReference>
<proteinExistence type="predicted"/>
<reference evidence="2" key="1">
    <citation type="journal article" date="2014" name="Front. Microbiol.">
        <title>High frequency of phylogenetically diverse reductive dehalogenase-homologous genes in deep subseafloor sedimentary metagenomes.</title>
        <authorList>
            <person name="Kawai M."/>
            <person name="Futagami T."/>
            <person name="Toyoda A."/>
            <person name="Takaki Y."/>
            <person name="Nishi S."/>
            <person name="Hori S."/>
            <person name="Arai W."/>
            <person name="Tsubouchi T."/>
            <person name="Morono Y."/>
            <person name="Uchiyama I."/>
            <person name="Ito T."/>
            <person name="Fujiyama A."/>
            <person name="Inagaki F."/>
            <person name="Takami H."/>
        </authorList>
    </citation>
    <scope>NUCLEOTIDE SEQUENCE</scope>
    <source>
        <strain evidence="2">Expedition CK06-06</strain>
    </source>
</reference>
<dbReference type="InterPro" id="IPR036409">
    <property type="entry name" value="Aldolase_II/adducin_N_sf"/>
</dbReference>
<dbReference type="SUPFAM" id="SSF53639">
    <property type="entry name" value="AraD/HMP-PK domain-like"/>
    <property type="match status" value="1"/>
</dbReference>
<evidence type="ECO:0000259" key="1">
    <source>
        <dbReference type="Pfam" id="PF10120"/>
    </source>
</evidence>
<evidence type="ECO:0000313" key="2">
    <source>
        <dbReference type="EMBL" id="GAI12179.1"/>
    </source>
</evidence>
<gene>
    <name evidence="2" type="ORF">S06H3_23942</name>
</gene>